<dbReference type="InterPro" id="IPR007110">
    <property type="entry name" value="Ig-like_dom"/>
</dbReference>
<dbReference type="Pfam" id="PF13895">
    <property type="entry name" value="Ig_2"/>
    <property type="match status" value="1"/>
</dbReference>
<dbReference type="InterPro" id="IPR036179">
    <property type="entry name" value="Ig-like_dom_sf"/>
</dbReference>
<dbReference type="SMART" id="SM00409">
    <property type="entry name" value="IG"/>
    <property type="match status" value="2"/>
</dbReference>
<dbReference type="GO" id="GO:0006955">
    <property type="term" value="P:immune response"/>
    <property type="evidence" value="ECO:0007669"/>
    <property type="project" value="TreeGrafter"/>
</dbReference>
<evidence type="ECO:0000256" key="1">
    <source>
        <dbReference type="ARBA" id="ARBA00022729"/>
    </source>
</evidence>
<comment type="caution">
    <text evidence="4">The sequence shown here is derived from an EMBL/GenBank/DDBJ whole genome shotgun (WGS) entry which is preliminary data.</text>
</comment>
<accession>A0AAV2ZF82</accession>
<dbReference type="InterPro" id="IPR013783">
    <property type="entry name" value="Ig-like_fold"/>
</dbReference>
<dbReference type="GO" id="GO:0007166">
    <property type="term" value="P:cell surface receptor signaling pathway"/>
    <property type="evidence" value="ECO:0007669"/>
    <property type="project" value="TreeGrafter"/>
</dbReference>
<dbReference type="InterPro" id="IPR050488">
    <property type="entry name" value="Ig_Fc_receptor"/>
</dbReference>
<protein>
    <recommendedName>
        <fullName evidence="3">Ig-like domain-containing protein</fullName>
    </recommendedName>
</protein>
<feature type="domain" description="Ig-like" evidence="3">
    <location>
        <begin position="14"/>
        <end position="95"/>
    </location>
</feature>
<reference evidence="4" key="1">
    <citation type="thesis" date="2020" institute="ProQuest LLC" country="789 East Eisenhower Parkway, Ann Arbor, MI, USA">
        <title>Comparative Genomics and Chromosome Evolution.</title>
        <authorList>
            <person name="Mudd A.B."/>
        </authorList>
    </citation>
    <scope>NUCLEOTIDE SEQUENCE</scope>
    <source>
        <strain evidence="4">1538</strain>
        <tissue evidence="4">Blood</tissue>
    </source>
</reference>
<dbReference type="GO" id="GO:0004888">
    <property type="term" value="F:transmembrane signaling receptor activity"/>
    <property type="evidence" value="ECO:0007669"/>
    <property type="project" value="TreeGrafter"/>
</dbReference>
<organism evidence="4 5">
    <name type="scientific">Pyxicephalus adspersus</name>
    <name type="common">African bullfrog</name>
    <dbReference type="NCBI Taxonomy" id="30357"/>
    <lineage>
        <taxon>Eukaryota</taxon>
        <taxon>Metazoa</taxon>
        <taxon>Chordata</taxon>
        <taxon>Craniata</taxon>
        <taxon>Vertebrata</taxon>
        <taxon>Euteleostomi</taxon>
        <taxon>Amphibia</taxon>
        <taxon>Batrachia</taxon>
        <taxon>Anura</taxon>
        <taxon>Neobatrachia</taxon>
        <taxon>Ranoidea</taxon>
        <taxon>Pyxicephalidae</taxon>
        <taxon>Pyxicephalinae</taxon>
        <taxon>Pyxicephalus</taxon>
    </lineage>
</organism>
<keyword evidence="2" id="KW-1015">Disulfide bond</keyword>
<proteinExistence type="predicted"/>
<dbReference type="PANTHER" id="PTHR11481:SF64">
    <property type="entry name" value="FC RECEPTOR-LIKE PROTEIN 4"/>
    <property type="match status" value="1"/>
</dbReference>
<dbReference type="EMBL" id="DYDO01000449">
    <property type="protein sequence ID" value="DBA13571.1"/>
    <property type="molecule type" value="Genomic_DNA"/>
</dbReference>
<dbReference type="Gene3D" id="2.60.40.10">
    <property type="entry name" value="Immunoglobulins"/>
    <property type="match status" value="2"/>
</dbReference>
<dbReference type="SUPFAM" id="SSF48726">
    <property type="entry name" value="Immunoglobulin"/>
    <property type="match status" value="2"/>
</dbReference>
<dbReference type="Proteomes" id="UP001181693">
    <property type="component" value="Unassembled WGS sequence"/>
</dbReference>
<dbReference type="InterPro" id="IPR003599">
    <property type="entry name" value="Ig_sub"/>
</dbReference>
<sequence length="186" mass="20929">MCELLSSIGGAIRPAVSLAPNWGNILQGDPVTLMCNVPPTAPEEPRTYQWYKDKRPLDGDQQTLEIQSSRIKDTGDYQCQINAGDISDPITINVTDKYLILQRPPSAIYEGDALTLRCHHNKDFVGFRTQFYKDNKEIISQFPDSEFRVDKVDLNTTGRYKCTKQISSPGVPGYTEFSDEFSVSVK</sequence>
<evidence type="ECO:0000313" key="4">
    <source>
        <dbReference type="EMBL" id="DBA13571.1"/>
    </source>
</evidence>
<name>A0AAV2ZF82_PYXAD</name>
<gene>
    <name evidence="4" type="ORF">GDO54_018589</name>
</gene>
<feature type="non-terminal residue" evidence="4">
    <location>
        <position position="186"/>
    </location>
</feature>
<dbReference type="AlphaFoldDB" id="A0AAV2ZF82"/>
<dbReference type="Pfam" id="PF13927">
    <property type="entry name" value="Ig_3"/>
    <property type="match status" value="1"/>
</dbReference>
<dbReference type="PANTHER" id="PTHR11481">
    <property type="entry name" value="IMMUNOGLOBULIN FC RECEPTOR"/>
    <property type="match status" value="1"/>
</dbReference>
<evidence type="ECO:0000256" key="2">
    <source>
        <dbReference type="ARBA" id="ARBA00023157"/>
    </source>
</evidence>
<dbReference type="PROSITE" id="PS50835">
    <property type="entry name" value="IG_LIKE"/>
    <property type="match status" value="1"/>
</dbReference>
<keyword evidence="5" id="KW-1185">Reference proteome</keyword>
<evidence type="ECO:0000259" key="3">
    <source>
        <dbReference type="PROSITE" id="PS50835"/>
    </source>
</evidence>
<evidence type="ECO:0000313" key="5">
    <source>
        <dbReference type="Proteomes" id="UP001181693"/>
    </source>
</evidence>
<dbReference type="GO" id="GO:0009897">
    <property type="term" value="C:external side of plasma membrane"/>
    <property type="evidence" value="ECO:0007669"/>
    <property type="project" value="TreeGrafter"/>
</dbReference>
<keyword evidence="1" id="KW-0732">Signal</keyword>